<keyword evidence="4 8" id="KW-1133">Transmembrane helix</keyword>
<feature type="transmembrane region" description="Helical" evidence="8">
    <location>
        <begin position="1140"/>
        <end position="1160"/>
    </location>
</feature>
<dbReference type="PANTHER" id="PTHR30287:SF1">
    <property type="entry name" value="INNER MEMBRANE PROTEIN"/>
    <property type="match status" value="1"/>
</dbReference>
<dbReference type="EMBL" id="DVON01000029">
    <property type="protein sequence ID" value="HIV11812.1"/>
    <property type="molecule type" value="Genomic_DNA"/>
</dbReference>
<dbReference type="PANTHER" id="PTHR30287">
    <property type="entry name" value="MEMBRANE COMPONENT OF PREDICTED ABC SUPERFAMILY METABOLITE UPTAKE TRANSPORTER"/>
    <property type="match status" value="1"/>
</dbReference>
<reference evidence="11" key="1">
    <citation type="submission" date="2020-10" db="EMBL/GenBank/DDBJ databases">
        <authorList>
            <person name="Gilroy R."/>
        </authorList>
    </citation>
    <scope>NUCLEOTIDE SEQUENCE</scope>
    <source>
        <strain evidence="11">ChiBcec2-4451</strain>
    </source>
</reference>
<organism evidence="11 12">
    <name type="scientific">Candidatus Pullilachnospira stercoravium</name>
    <dbReference type="NCBI Taxonomy" id="2840913"/>
    <lineage>
        <taxon>Bacteria</taxon>
        <taxon>Bacillati</taxon>
        <taxon>Bacillota</taxon>
        <taxon>Clostridia</taxon>
        <taxon>Lachnospirales</taxon>
        <taxon>Lachnospiraceae</taxon>
        <taxon>Lachnospiraceae incertae sedis</taxon>
        <taxon>Candidatus Pullilachnospira</taxon>
    </lineage>
</organism>
<feature type="transmembrane region" description="Helical" evidence="8">
    <location>
        <begin position="829"/>
        <end position="852"/>
    </location>
</feature>
<dbReference type="Gene3D" id="1.10.287.1490">
    <property type="match status" value="1"/>
</dbReference>
<feature type="region of interest" description="Disordered" evidence="7">
    <location>
        <begin position="293"/>
        <end position="312"/>
    </location>
</feature>
<evidence type="ECO:0000256" key="6">
    <source>
        <dbReference type="SAM" id="Coils"/>
    </source>
</evidence>
<dbReference type="Proteomes" id="UP000886723">
    <property type="component" value="Unassembled WGS sequence"/>
</dbReference>
<reference evidence="11" key="2">
    <citation type="journal article" date="2021" name="PeerJ">
        <title>Extensive microbial diversity within the chicken gut microbiome revealed by metagenomics and culture.</title>
        <authorList>
            <person name="Gilroy R."/>
            <person name="Ravi A."/>
            <person name="Getino M."/>
            <person name="Pursley I."/>
            <person name="Horton D.L."/>
            <person name="Alikhan N.F."/>
            <person name="Baker D."/>
            <person name="Gharbi K."/>
            <person name="Hall N."/>
            <person name="Watson M."/>
            <person name="Adriaenssens E.M."/>
            <person name="Foster-Nyarko E."/>
            <person name="Jarju S."/>
            <person name="Secka A."/>
            <person name="Antonio M."/>
            <person name="Oren A."/>
            <person name="Chaudhuri R.R."/>
            <person name="La Ragione R."/>
            <person name="Hildebrand F."/>
            <person name="Pallen M.J."/>
        </authorList>
    </citation>
    <scope>NUCLEOTIDE SEQUENCE</scope>
    <source>
        <strain evidence="11">ChiBcec2-4451</strain>
    </source>
</reference>
<comment type="caution">
    <text evidence="11">The sequence shown here is derived from an EMBL/GenBank/DDBJ whole genome shotgun (WGS) entry which is preliminary data.</text>
</comment>
<comment type="subcellular location">
    <subcellularLocation>
        <location evidence="1">Cell membrane</location>
        <topology evidence="1">Multi-pass membrane protein</topology>
    </subcellularLocation>
</comment>
<dbReference type="GO" id="GO:0005886">
    <property type="term" value="C:plasma membrane"/>
    <property type="evidence" value="ECO:0007669"/>
    <property type="project" value="UniProtKB-SubCell"/>
</dbReference>
<proteinExistence type="predicted"/>
<dbReference type="SUPFAM" id="SSF90257">
    <property type="entry name" value="Myosin rod fragments"/>
    <property type="match status" value="1"/>
</dbReference>
<feature type="region of interest" description="Disordered" evidence="7">
    <location>
        <begin position="386"/>
        <end position="425"/>
    </location>
</feature>
<evidence type="ECO:0000259" key="9">
    <source>
        <dbReference type="Pfam" id="PF02687"/>
    </source>
</evidence>
<feature type="transmembrane region" description="Helical" evidence="8">
    <location>
        <begin position="1235"/>
        <end position="1257"/>
    </location>
</feature>
<sequence length="1270" mass="141349">MRNNAMVKDFFREIVKSKNRFLSILVIVALGVAFFSGIRAASPDMKLSADTYYDETSLMDIQVISSLGLTDEDVEALGQVEGVRTVNPAYSADVLCSLSDSQPVLTLMSLTEDVNKLTVSEGRLPQKDDEIFLDEEFLKSEGFQVGESITLEAGEGDLSDTLKYDTYTIVGAGSSPFYISLERGTSTVGDGTVSGFAVLLPESFAAEAYSSVYLTVDQAEREICYSDEYENLVDEIQDRIGEIEDVRCQARYDQIVEDGQKEIDDGQQEIDDARARLADAEEQLQDGEQQLADGKEELESRSQELSEGRAQLEEQARQLEAAKEELQSGEASLASGRKELESRSSTVVSGRSQLEAAKQEIATQQAALEEQEAQLAAVRQELEAGGEQITEGEQQLAQQEAQWQSSSQQLEEGRTQLEQKEQELSLQSETIEGLRQQLPSLQQQLEQLTPAWEELNQQQEALKTQRQEQQDKLDAILSLPQEEQNQEEINALQEAIAASDTQLSEIHTRLEQLTEQKTSLQEAVSQYQTAISQYDEGAAALAAAWQELESKEAQLAAGKEQLDAARSQLEASRAEYEAGMQQIEDAEAQLAAGQQQLSDGAAQLAGKEAQLASGEEQIAAYRQQLAEAENQLAAARQQIADGENQIASYQQEIADGEAQIADARETLQEKEQELADAREEYEQEAADAYEEISDGEASLADARQELSELEVPSWYILGRDSLQTYVEYEQNADRVEAIGNVFPVIFFLVAALICLTTMTRMVEENRTQIGTLKALGYGKARIGAKYICYAFLASFIGSIIGLTVGQKFLPVVIIQAYKILYNNLPEILAPLYAGYSLSATLLAVAVITLAALSACNREMREVPAQLMRPEAPKNGKRIFLERISVLWKHMTFSQKSTARNLFRYKKRFLMTVLGIGGCMGLLLVGFGLKDSIMAIGEKQFGEIRVYSATLTLEDDCSDEEREAILDEIRADDDVTASMEAVETTADISIGEETRSSYMVVASDADSLEDFVKLRDRKTQEAYQLDDSGVIITEKLASLLDVGVGDTVTITEGDRDPVQVKVTHVAENYFYHYVYMTPEVYRQLYGEDPEYTEIFTINTADDEAFERQFQSRYMDIPGILNVTFLSSMAERVADMLRSMDTIIYVVIIAAGLLAFVVLYNLNNINISERRRELATLKVLGFYDIEVSQYVFRENVILTVIGAAAGVLIGLVLHRFVILTAEVDMMMFGRNIKFVSFLYSILLTFLFSMLVNVFMHFQLKKLNMVESMKSVE</sequence>
<dbReference type="Pfam" id="PF02687">
    <property type="entry name" value="FtsX"/>
    <property type="match status" value="2"/>
</dbReference>
<dbReference type="InterPro" id="IPR025857">
    <property type="entry name" value="MacB_PCD"/>
</dbReference>
<feature type="transmembrane region" description="Helical" evidence="8">
    <location>
        <begin position="786"/>
        <end position="809"/>
    </location>
</feature>
<feature type="domain" description="ABC3 transporter permease C-terminal" evidence="9">
    <location>
        <begin position="1144"/>
        <end position="1259"/>
    </location>
</feature>
<feature type="transmembrane region" description="Helical" evidence="8">
    <location>
        <begin position="908"/>
        <end position="928"/>
    </location>
</feature>
<keyword evidence="5 8" id="KW-0472">Membrane</keyword>
<evidence type="ECO:0000256" key="3">
    <source>
        <dbReference type="ARBA" id="ARBA00022692"/>
    </source>
</evidence>
<name>A0A9D1NSP7_9FIRM</name>
<feature type="region of interest" description="Disordered" evidence="7">
    <location>
        <begin position="325"/>
        <end position="352"/>
    </location>
</feature>
<evidence type="ECO:0000313" key="11">
    <source>
        <dbReference type="EMBL" id="HIV11812.1"/>
    </source>
</evidence>
<keyword evidence="6" id="KW-0175">Coiled coil</keyword>
<evidence type="ECO:0000256" key="8">
    <source>
        <dbReference type="SAM" id="Phobius"/>
    </source>
</evidence>
<evidence type="ECO:0000256" key="4">
    <source>
        <dbReference type="ARBA" id="ARBA00022989"/>
    </source>
</evidence>
<dbReference type="InterPro" id="IPR038766">
    <property type="entry name" value="Membrane_comp_ABC_pdt"/>
</dbReference>
<feature type="domain" description="ABC3 transporter permease C-terminal" evidence="9">
    <location>
        <begin position="740"/>
        <end position="856"/>
    </location>
</feature>
<dbReference type="Gene3D" id="1.10.287.620">
    <property type="entry name" value="Helix Hairpins"/>
    <property type="match status" value="1"/>
</dbReference>
<dbReference type="AlphaFoldDB" id="A0A9D1NSP7"/>
<evidence type="ECO:0000313" key="12">
    <source>
        <dbReference type="Proteomes" id="UP000886723"/>
    </source>
</evidence>
<keyword evidence="3 8" id="KW-0812">Transmembrane</keyword>
<protein>
    <submittedName>
        <fullName evidence="11">ABC transporter permease</fullName>
    </submittedName>
</protein>
<accession>A0A9D1NSP7</accession>
<evidence type="ECO:0000256" key="7">
    <source>
        <dbReference type="SAM" id="MobiDB-lite"/>
    </source>
</evidence>
<evidence type="ECO:0000256" key="2">
    <source>
        <dbReference type="ARBA" id="ARBA00022475"/>
    </source>
</evidence>
<dbReference type="InterPro" id="IPR003838">
    <property type="entry name" value="ABC3_permease_C"/>
</dbReference>
<feature type="compositionally biased region" description="Polar residues" evidence="7">
    <location>
        <begin position="343"/>
        <end position="352"/>
    </location>
</feature>
<gene>
    <name evidence="11" type="ORF">IAA63_01550</name>
</gene>
<evidence type="ECO:0000259" key="10">
    <source>
        <dbReference type="Pfam" id="PF12704"/>
    </source>
</evidence>
<feature type="transmembrane region" description="Helical" evidence="8">
    <location>
        <begin position="1194"/>
        <end position="1215"/>
    </location>
</feature>
<keyword evidence="2" id="KW-1003">Cell membrane</keyword>
<feature type="compositionally biased region" description="Basic and acidic residues" evidence="7">
    <location>
        <begin position="411"/>
        <end position="423"/>
    </location>
</feature>
<feature type="coiled-coil region" evidence="6">
    <location>
        <begin position="503"/>
        <end position="705"/>
    </location>
</feature>
<feature type="domain" description="MacB-like periplasmic core" evidence="10">
    <location>
        <begin position="912"/>
        <end position="1107"/>
    </location>
</feature>
<feature type="compositionally biased region" description="Low complexity" evidence="7">
    <location>
        <begin position="391"/>
        <end position="410"/>
    </location>
</feature>
<evidence type="ECO:0000256" key="1">
    <source>
        <dbReference type="ARBA" id="ARBA00004651"/>
    </source>
</evidence>
<dbReference type="Pfam" id="PF12704">
    <property type="entry name" value="MacB_PCD"/>
    <property type="match status" value="1"/>
</dbReference>
<feature type="transmembrane region" description="Helical" evidence="8">
    <location>
        <begin position="737"/>
        <end position="758"/>
    </location>
</feature>
<dbReference type="Gene3D" id="1.20.5.340">
    <property type="match status" value="1"/>
</dbReference>
<evidence type="ECO:0000256" key="5">
    <source>
        <dbReference type="ARBA" id="ARBA00023136"/>
    </source>
</evidence>